<dbReference type="SFLD" id="SFLDS00003">
    <property type="entry name" value="Haloacid_Dehalogenase"/>
    <property type="match status" value="1"/>
</dbReference>
<dbReference type="InterPro" id="IPR036412">
    <property type="entry name" value="HAD-like_sf"/>
</dbReference>
<dbReference type="NCBIfam" id="TIGR01509">
    <property type="entry name" value="HAD-SF-IA-v3"/>
    <property type="match status" value="1"/>
</dbReference>
<dbReference type="AlphaFoldDB" id="A0A9D1KDT6"/>
<reference evidence="1" key="2">
    <citation type="journal article" date="2021" name="PeerJ">
        <title>Extensive microbial diversity within the chicken gut microbiome revealed by metagenomics and culture.</title>
        <authorList>
            <person name="Gilroy R."/>
            <person name="Ravi A."/>
            <person name="Getino M."/>
            <person name="Pursley I."/>
            <person name="Horton D.L."/>
            <person name="Alikhan N.F."/>
            <person name="Baker D."/>
            <person name="Gharbi K."/>
            <person name="Hall N."/>
            <person name="Watson M."/>
            <person name="Adriaenssens E.M."/>
            <person name="Foster-Nyarko E."/>
            <person name="Jarju S."/>
            <person name="Secka A."/>
            <person name="Antonio M."/>
            <person name="Oren A."/>
            <person name="Chaudhuri R.R."/>
            <person name="La Ragione R."/>
            <person name="Hildebrand F."/>
            <person name="Pallen M.J."/>
        </authorList>
    </citation>
    <scope>NUCLEOTIDE SEQUENCE</scope>
    <source>
        <strain evidence="1">21143</strain>
    </source>
</reference>
<accession>A0A9D1KDT6</accession>
<dbReference type="SFLD" id="SFLDG01129">
    <property type="entry name" value="C1.5:_HAD__Beta-PGM__Phosphata"/>
    <property type="match status" value="1"/>
</dbReference>
<organism evidence="1 2">
    <name type="scientific">Candidatus Caccoplasma intestinavium</name>
    <dbReference type="NCBI Taxonomy" id="2840716"/>
    <lineage>
        <taxon>Bacteria</taxon>
        <taxon>Pseudomonadati</taxon>
        <taxon>Bacteroidota</taxon>
        <taxon>Bacteroidia</taxon>
        <taxon>Bacteroidales</taxon>
        <taxon>Bacteroidaceae</taxon>
        <taxon>Bacteroidaceae incertae sedis</taxon>
        <taxon>Candidatus Caccoplasma</taxon>
    </lineage>
</organism>
<dbReference type="SUPFAM" id="SSF56784">
    <property type="entry name" value="HAD-like"/>
    <property type="match status" value="1"/>
</dbReference>
<dbReference type="PANTHER" id="PTHR43611:SF3">
    <property type="entry name" value="FLAVIN MONONUCLEOTIDE HYDROLASE 1, CHLOROPLATIC"/>
    <property type="match status" value="1"/>
</dbReference>
<dbReference type="InterPro" id="IPR023214">
    <property type="entry name" value="HAD_sf"/>
</dbReference>
<evidence type="ECO:0000313" key="1">
    <source>
        <dbReference type="EMBL" id="HIT40119.1"/>
    </source>
</evidence>
<comment type="caution">
    <text evidence="1">The sequence shown here is derived from an EMBL/GenBank/DDBJ whole genome shotgun (WGS) entry which is preliminary data.</text>
</comment>
<evidence type="ECO:0000313" key="2">
    <source>
        <dbReference type="Proteomes" id="UP000886722"/>
    </source>
</evidence>
<dbReference type="EMBL" id="DVKT01000066">
    <property type="protein sequence ID" value="HIT40119.1"/>
    <property type="molecule type" value="Genomic_DNA"/>
</dbReference>
<reference evidence="1" key="1">
    <citation type="submission" date="2020-10" db="EMBL/GenBank/DDBJ databases">
        <authorList>
            <person name="Gilroy R."/>
        </authorList>
    </citation>
    <scope>NUCLEOTIDE SEQUENCE</scope>
    <source>
        <strain evidence="1">21143</strain>
    </source>
</reference>
<dbReference type="PANTHER" id="PTHR43611">
    <property type="entry name" value="ALPHA-D-GLUCOSE 1-PHOSPHATE PHOSPHATASE"/>
    <property type="match status" value="1"/>
</dbReference>
<dbReference type="Gene3D" id="1.10.150.240">
    <property type="entry name" value="Putative phosphatase, domain 2"/>
    <property type="match status" value="1"/>
</dbReference>
<name>A0A9D1KDT6_9BACT</name>
<proteinExistence type="predicted"/>
<dbReference type="InterPro" id="IPR006439">
    <property type="entry name" value="HAD-SF_hydro_IA"/>
</dbReference>
<protein>
    <submittedName>
        <fullName evidence="1">HAD family phosphatase</fullName>
    </submittedName>
</protein>
<dbReference type="Pfam" id="PF00702">
    <property type="entry name" value="Hydrolase"/>
    <property type="match status" value="1"/>
</dbReference>
<dbReference type="InterPro" id="IPR023198">
    <property type="entry name" value="PGP-like_dom2"/>
</dbReference>
<dbReference type="CDD" id="cd02603">
    <property type="entry name" value="HAD_sEH-N_like"/>
    <property type="match status" value="1"/>
</dbReference>
<dbReference type="Gene3D" id="3.40.50.1000">
    <property type="entry name" value="HAD superfamily/HAD-like"/>
    <property type="match status" value="1"/>
</dbReference>
<gene>
    <name evidence="1" type="ORF">IAD06_08825</name>
</gene>
<dbReference type="Proteomes" id="UP000886722">
    <property type="component" value="Unassembled WGS sequence"/>
</dbReference>
<sequence>MRTDIDAVFTDFGGVLLHLDFERCFDTFHLLGAETPKEILFKSPEFVRLMRNLETGQIDDDDFFNGLRDLLHIRADNTQMRSAWNTIIGTVPEYKLKVIREIRRHHRLYMVSNTNAPHFDYTRQTLFRGEGLTVDDYFDKLYLSHEIHAVKPEEEFYLKILNDSGENPSRSIFLDDLPANIQGAEKAGFKAYLIDPEEDLRKKITEILA</sequence>